<evidence type="ECO:0000313" key="2">
    <source>
        <dbReference type="EMBL" id="ACF07337.1"/>
    </source>
</evidence>
<evidence type="ECO:0000313" key="3">
    <source>
        <dbReference type="Proteomes" id="UP000008812"/>
    </source>
</evidence>
<name>B3PMT5_META1</name>
<reference evidence="2 3" key="1">
    <citation type="journal article" date="2008" name="Infect. Immun.">
        <title>Genome of Mycoplasma arthritidis.</title>
        <authorList>
            <person name="Dybvig K."/>
            <person name="Zuhua C."/>
            <person name="Lao P."/>
            <person name="Jordan D.S."/>
            <person name="French C.T."/>
            <person name="Tu A.H."/>
            <person name="Loraine A.E."/>
        </authorList>
    </citation>
    <scope>NUCLEOTIDE SEQUENCE [LARGE SCALE GENOMIC DNA]</scope>
    <source>
        <strain evidence="2 3">158L3-1</strain>
    </source>
</reference>
<dbReference type="Pfam" id="PF20613">
    <property type="entry name" value="HipA_2"/>
    <property type="match status" value="1"/>
</dbReference>
<dbReference type="eggNOG" id="COG3550">
    <property type="taxonomic scope" value="Bacteria"/>
</dbReference>
<organism evidence="2 3">
    <name type="scientific">Metamycoplasma arthritidis (strain 158L3-1)</name>
    <name type="common">Mycoplasma arthritidis</name>
    <dbReference type="NCBI Taxonomy" id="243272"/>
    <lineage>
        <taxon>Bacteria</taxon>
        <taxon>Bacillati</taxon>
        <taxon>Mycoplasmatota</taxon>
        <taxon>Mycoplasmoidales</taxon>
        <taxon>Metamycoplasmataceae</taxon>
        <taxon>Metamycoplasma</taxon>
    </lineage>
</organism>
<dbReference type="EMBL" id="CP001047">
    <property type="protein sequence ID" value="ACF07337.1"/>
    <property type="molecule type" value="Genomic_DNA"/>
</dbReference>
<evidence type="ECO:0000259" key="1">
    <source>
        <dbReference type="Pfam" id="PF20613"/>
    </source>
</evidence>
<dbReference type="STRING" id="243272.MARTH_orf518"/>
<feature type="domain" description="HipA-like kinase" evidence="1">
    <location>
        <begin position="151"/>
        <end position="277"/>
    </location>
</feature>
<proteinExistence type="predicted"/>
<dbReference type="HOGENOM" id="CLU_042516_0_0_14"/>
<protein>
    <recommendedName>
        <fullName evidence="1">HipA-like kinase domain-containing protein</fullName>
    </recommendedName>
</protein>
<dbReference type="RefSeq" id="WP_012498294.1">
    <property type="nucleotide sequence ID" value="NC_011025.1"/>
</dbReference>
<dbReference type="InterPro" id="IPR046748">
    <property type="entry name" value="HipA_2"/>
</dbReference>
<dbReference type="Gene3D" id="1.10.1070.20">
    <property type="match status" value="1"/>
</dbReference>
<dbReference type="KEGG" id="mat:MARTH_orf518"/>
<sequence>MHCKYFFRNKDYDCFSFIFNRKSNSIEDIKPLEGFDYLLPFLKDASLEDLREYLIFERPLPISRENFQEIFGSNFDIFSLYEFSYGLNLDDTFWVVPETKQHLKWEEVNLYTNFSNNLTSIMLSNQQARIVEKISPDFFTNGILKKSWVKEENNIYLYKSNSQNLKQTDNFEIYSEYFASQVAKALELNYVAYDVIKYNDKLINKCKIFTSEFISYLPFSLIFKKTINLDFSLLENSIETIFGKNELEDLMVFDALILNVDRHLGNFGLLVDNFSHQKITNAPIFDNGRSLVFDFALFDNKLAKKYLDNYSKRSSKVGISFDEQLEKYLQPRHKEWFSKLDSFLLKNHPIFPCKRPYFRFVKKLIENRIKLLKMTYQKKFNA</sequence>
<dbReference type="AlphaFoldDB" id="B3PMT5"/>
<accession>B3PMT5</accession>
<keyword evidence="3" id="KW-1185">Reference proteome</keyword>
<dbReference type="Proteomes" id="UP000008812">
    <property type="component" value="Chromosome"/>
</dbReference>
<gene>
    <name evidence="2" type="ordered locus">MARTH_orf518</name>
</gene>